<keyword evidence="1" id="KW-0238">DNA-binding</keyword>
<dbReference type="InterPro" id="IPR011006">
    <property type="entry name" value="CheY-like_superfamily"/>
</dbReference>
<dbReference type="InterPro" id="IPR039420">
    <property type="entry name" value="WalR-like"/>
</dbReference>
<dbReference type="InterPro" id="IPR058245">
    <property type="entry name" value="NreC/VraR/RcsB-like_REC"/>
</dbReference>
<dbReference type="SUPFAM" id="SSF52172">
    <property type="entry name" value="CheY-like"/>
    <property type="match status" value="1"/>
</dbReference>
<evidence type="ECO:0000256" key="1">
    <source>
        <dbReference type="ARBA" id="ARBA00023125"/>
    </source>
</evidence>
<dbReference type="AlphaFoldDB" id="A0A1G6TKA9"/>
<dbReference type="PANTHER" id="PTHR43214">
    <property type="entry name" value="TWO-COMPONENT RESPONSE REGULATOR"/>
    <property type="match status" value="1"/>
</dbReference>
<dbReference type="STRING" id="530584.SAMN05421630_107168"/>
<dbReference type="GO" id="GO:0000160">
    <property type="term" value="P:phosphorelay signal transduction system"/>
    <property type="evidence" value="ECO:0007669"/>
    <property type="project" value="InterPro"/>
</dbReference>
<dbReference type="EMBL" id="FMZE01000007">
    <property type="protein sequence ID" value="SDD29528.1"/>
    <property type="molecule type" value="Genomic_DNA"/>
</dbReference>
<dbReference type="OrthoDB" id="3526503at2"/>
<sequence>MDTALDFCLRVVDDRLRCRAPVQPEVMRVPAFSSDDSAEAEDVATVRLMLVEDHSMVTMALVSAFESVDDIELAGQATSIGEAVEVIEGIRPGVVLLDRRLPDGDGIDAIAELHRVSPESKVLVFTGVADREVAERVAEAGGAGLLLKAGRLEDLLDTIRRVAAGEVFFDVEVPGRPTGR</sequence>
<dbReference type="GO" id="GO:0003677">
    <property type="term" value="F:DNA binding"/>
    <property type="evidence" value="ECO:0007669"/>
    <property type="project" value="UniProtKB-KW"/>
</dbReference>
<name>A0A1G6TKA9_9PSEU</name>
<dbReference type="Gene3D" id="3.40.50.2300">
    <property type="match status" value="1"/>
</dbReference>
<protein>
    <submittedName>
        <fullName evidence="2">Response regulator receiver domain-containing protein</fullName>
    </submittedName>
</protein>
<accession>A0A1G6TKA9</accession>
<reference evidence="2 3" key="1">
    <citation type="submission" date="2016-10" db="EMBL/GenBank/DDBJ databases">
        <authorList>
            <person name="de Groot N.N."/>
        </authorList>
    </citation>
    <scope>NUCLEOTIDE SEQUENCE [LARGE SCALE GENOMIC DNA]</scope>
    <source>
        <strain evidence="2 3">CGMCC 4.5506</strain>
    </source>
</reference>
<evidence type="ECO:0000313" key="2">
    <source>
        <dbReference type="EMBL" id="SDD29528.1"/>
    </source>
</evidence>
<dbReference type="CDD" id="cd17535">
    <property type="entry name" value="REC_NarL-like"/>
    <property type="match status" value="1"/>
</dbReference>
<dbReference type="Pfam" id="PF00072">
    <property type="entry name" value="Response_reg"/>
    <property type="match status" value="1"/>
</dbReference>
<dbReference type="PROSITE" id="PS50110">
    <property type="entry name" value="RESPONSE_REGULATORY"/>
    <property type="match status" value="1"/>
</dbReference>
<dbReference type="InterPro" id="IPR001789">
    <property type="entry name" value="Sig_transdc_resp-reg_receiver"/>
</dbReference>
<dbReference type="Proteomes" id="UP000199494">
    <property type="component" value="Unassembled WGS sequence"/>
</dbReference>
<gene>
    <name evidence="2" type="ORF">SAMN05421630_107168</name>
</gene>
<keyword evidence="3" id="KW-1185">Reference proteome</keyword>
<organism evidence="2 3">
    <name type="scientific">Prauserella marina</name>
    <dbReference type="NCBI Taxonomy" id="530584"/>
    <lineage>
        <taxon>Bacteria</taxon>
        <taxon>Bacillati</taxon>
        <taxon>Actinomycetota</taxon>
        <taxon>Actinomycetes</taxon>
        <taxon>Pseudonocardiales</taxon>
        <taxon>Pseudonocardiaceae</taxon>
        <taxon>Prauserella</taxon>
    </lineage>
</organism>
<evidence type="ECO:0000313" key="3">
    <source>
        <dbReference type="Proteomes" id="UP000199494"/>
    </source>
</evidence>
<proteinExistence type="predicted"/>
<dbReference type="SMART" id="SM00448">
    <property type="entry name" value="REC"/>
    <property type="match status" value="1"/>
</dbReference>